<feature type="region of interest" description="Disordered" evidence="3">
    <location>
        <begin position="322"/>
        <end position="345"/>
    </location>
</feature>
<dbReference type="InterPro" id="IPR057654">
    <property type="entry name" value="Znf-CCCH_tandem"/>
</dbReference>
<feature type="compositionally biased region" description="Basic and acidic residues" evidence="3">
    <location>
        <begin position="482"/>
        <end position="502"/>
    </location>
</feature>
<keyword evidence="6" id="KW-1185">Reference proteome</keyword>
<feature type="region of interest" description="Disordered" evidence="3">
    <location>
        <begin position="233"/>
        <end position="265"/>
    </location>
</feature>
<evidence type="ECO:0000313" key="5">
    <source>
        <dbReference type="EMBL" id="KAH7305509.1"/>
    </source>
</evidence>
<comment type="caution">
    <text evidence="5">The sequence shown here is derived from an EMBL/GenBank/DDBJ whole genome shotgun (WGS) entry which is preliminary data.</text>
</comment>
<name>A0A8K0WLI1_9HYPO</name>
<dbReference type="Pfam" id="PF25540">
    <property type="entry name" value="DUF7923"/>
    <property type="match status" value="1"/>
</dbReference>
<protein>
    <recommendedName>
        <fullName evidence="4">C3H1-type domain-containing protein</fullName>
    </recommendedName>
</protein>
<keyword evidence="1" id="KW-0479">Metal-binding</keyword>
<dbReference type="PROSITE" id="PS50103">
    <property type="entry name" value="ZF_C3H1"/>
    <property type="match status" value="1"/>
</dbReference>
<proteinExistence type="predicted"/>
<feature type="coiled-coil region" evidence="2">
    <location>
        <begin position="7"/>
        <end position="47"/>
    </location>
</feature>
<feature type="region of interest" description="Disordered" evidence="3">
    <location>
        <begin position="288"/>
        <end position="309"/>
    </location>
</feature>
<dbReference type="AlphaFoldDB" id="A0A8K0WLI1"/>
<reference evidence="5" key="1">
    <citation type="journal article" date="2021" name="Nat. Commun.">
        <title>Genetic determinants of endophytism in the Arabidopsis root mycobiome.</title>
        <authorList>
            <person name="Mesny F."/>
            <person name="Miyauchi S."/>
            <person name="Thiergart T."/>
            <person name="Pickel B."/>
            <person name="Atanasova L."/>
            <person name="Karlsson M."/>
            <person name="Huettel B."/>
            <person name="Barry K.W."/>
            <person name="Haridas S."/>
            <person name="Chen C."/>
            <person name="Bauer D."/>
            <person name="Andreopoulos W."/>
            <person name="Pangilinan J."/>
            <person name="LaButti K."/>
            <person name="Riley R."/>
            <person name="Lipzen A."/>
            <person name="Clum A."/>
            <person name="Drula E."/>
            <person name="Henrissat B."/>
            <person name="Kohler A."/>
            <person name="Grigoriev I.V."/>
            <person name="Martin F.M."/>
            <person name="Hacquard S."/>
        </authorList>
    </citation>
    <scope>NUCLEOTIDE SEQUENCE</scope>
    <source>
        <strain evidence="5">MPI-CAGE-CH-0235</strain>
    </source>
</reference>
<evidence type="ECO:0000313" key="6">
    <source>
        <dbReference type="Proteomes" id="UP000813444"/>
    </source>
</evidence>
<feature type="zinc finger region" description="C3H1-type" evidence="1">
    <location>
        <begin position="268"/>
        <end position="295"/>
    </location>
</feature>
<gene>
    <name evidence="5" type="ORF">B0I35DRAFT_443918</name>
</gene>
<dbReference type="Pfam" id="PF25543">
    <property type="entry name" value="zf-CCCH_tandem"/>
    <property type="match status" value="1"/>
</dbReference>
<dbReference type="InterPro" id="IPR057683">
    <property type="entry name" value="DUF7923"/>
</dbReference>
<evidence type="ECO:0000256" key="2">
    <source>
        <dbReference type="SAM" id="Coils"/>
    </source>
</evidence>
<feature type="domain" description="C3H1-type" evidence="4">
    <location>
        <begin position="268"/>
        <end position="295"/>
    </location>
</feature>
<feature type="compositionally biased region" description="Low complexity" evidence="3">
    <location>
        <begin position="233"/>
        <end position="248"/>
    </location>
</feature>
<accession>A0A8K0WLI1</accession>
<evidence type="ECO:0000256" key="3">
    <source>
        <dbReference type="SAM" id="MobiDB-lite"/>
    </source>
</evidence>
<keyword evidence="1" id="KW-0862">Zinc</keyword>
<dbReference type="OrthoDB" id="2270193at2759"/>
<keyword evidence="1" id="KW-0863">Zinc-finger</keyword>
<evidence type="ECO:0000259" key="4">
    <source>
        <dbReference type="PROSITE" id="PS50103"/>
    </source>
</evidence>
<dbReference type="Proteomes" id="UP000813444">
    <property type="component" value="Unassembled WGS sequence"/>
</dbReference>
<keyword evidence="2" id="KW-0175">Coiled coil</keyword>
<dbReference type="EMBL" id="JAGPNK010000018">
    <property type="protein sequence ID" value="KAH7305509.1"/>
    <property type="molecule type" value="Genomic_DNA"/>
</dbReference>
<sequence>MLPNSILDEQEKTLAAYRDRNELAEILENYAALLRDFRRLKSDYEEERDGRERYKQLARGQERNPFVLVLVDGDGYVFDDDFTSGGTEGGSRAAKQLVDTVKKSLGRKGLEHCEIMVRVYADLVEALPRPFTAGFNRSYGLTDFVDAGELKENADFKLKAMLRLYAENSQCKHIYLAACHDVGYISELTPYRGSGDRFTLVRSPSLLFHDEFSKLNLNIEELPGVFRTKPLSLPAGPKPSSASASAPSVGKLSSASTPPGPQGAMLSDDSPKICAFYASNRCKYGSGCRNAHIDNKPPSSRTSRDGASLFSSDASRAWRTFDDNRRTVSRESTGGDGKNDVQLLPTSSSIPAGKIALNSSKHRLDAYIPPPTAEIISRFKIRSDQHKLCNKKHIGGYCPEGSFCEFDHSALPAELLPALEGLSRSMPCPRRGACRRIDCVYGHVCQKMDCRHRGGSAYCRFPYSMCLQDFTPSSYVSSERGFSTDDHSPTYSTEGHEEDGQF</sequence>
<feature type="region of interest" description="Disordered" evidence="3">
    <location>
        <begin position="478"/>
        <end position="502"/>
    </location>
</feature>
<dbReference type="Pfam" id="PF25542">
    <property type="entry name" value="zf-CCCH_12"/>
    <property type="match status" value="1"/>
</dbReference>
<evidence type="ECO:0000256" key="1">
    <source>
        <dbReference type="PROSITE-ProRule" id="PRU00723"/>
    </source>
</evidence>
<organism evidence="5 6">
    <name type="scientific">Stachybotrys elegans</name>
    <dbReference type="NCBI Taxonomy" id="80388"/>
    <lineage>
        <taxon>Eukaryota</taxon>
        <taxon>Fungi</taxon>
        <taxon>Dikarya</taxon>
        <taxon>Ascomycota</taxon>
        <taxon>Pezizomycotina</taxon>
        <taxon>Sordariomycetes</taxon>
        <taxon>Hypocreomycetidae</taxon>
        <taxon>Hypocreales</taxon>
        <taxon>Stachybotryaceae</taxon>
        <taxon>Stachybotrys</taxon>
    </lineage>
</organism>
<dbReference type="InterPro" id="IPR000571">
    <property type="entry name" value="Znf_CCCH"/>
</dbReference>
<dbReference type="GO" id="GO:0008270">
    <property type="term" value="F:zinc ion binding"/>
    <property type="evidence" value="ECO:0007669"/>
    <property type="project" value="UniProtKB-KW"/>
</dbReference>
<dbReference type="SMART" id="SM00356">
    <property type="entry name" value="ZnF_C3H1"/>
    <property type="match status" value="2"/>
</dbReference>
<dbReference type="PANTHER" id="PTHR37543">
    <property type="entry name" value="CCCH ZINC FINGER DNA BINDING PROTEIN (AFU_ORTHOLOGUE AFUA_5G12760)"/>
    <property type="match status" value="1"/>
</dbReference>
<dbReference type="PANTHER" id="PTHR37543:SF1">
    <property type="entry name" value="CCCH ZINC FINGER DNA BINDING PROTEIN (AFU_ORTHOLOGUE AFUA_5G12760)"/>
    <property type="match status" value="1"/>
</dbReference>